<sequence length="63" mass="7015">MIANPLNNKPASGKRSKEKGRDKGEGVMEIKGPYYITIWHIGSGTRQLLNCGSMRGSSTWYDK</sequence>
<feature type="region of interest" description="Disordered" evidence="1">
    <location>
        <begin position="1"/>
        <end position="25"/>
    </location>
</feature>
<feature type="compositionally biased region" description="Polar residues" evidence="1">
    <location>
        <begin position="1"/>
        <end position="10"/>
    </location>
</feature>
<reference evidence="2 3" key="1">
    <citation type="submission" date="2017-12" db="EMBL/GenBank/DDBJ databases">
        <title>Comparative genomics of Botrytis spp.</title>
        <authorList>
            <person name="Valero-Jimenez C.A."/>
            <person name="Tapia P."/>
            <person name="Veloso J."/>
            <person name="Silva-Moreno E."/>
            <person name="Staats M."/>
            <person name="Valdes J.H."/>
            <person name="Van Kan J.A.L."/>
        </authorList>
    </citation>
    <scope>NUCLEOTIDE SEQUENCE [LARGE SCALE GENOMIC DNA]</scope>
    <source>
        <strain evidence="2 3">Bp0003</strain>
    </source>
</reference>
<comment type="caution">
    <text evidence="2">The sequence shown here is derived from an EMBL/GenBank/DDBJ whole genome shotgun (WGS) entry which is preliminary data.</text>
</comment>
<protein>
    <submittedName>
        <fullName evidence="2">Uncharacterized protein</fullName>
    </submittedName>
</protein>
<name>A0A4Z1GAA2_9HELO</name>
<evidence type="ECO:0000256" key="1">
    <source>
        <dbReference type="SAM" id="MobiDB-lite"/>
    </source>
</evidence>
<proteinExistence type="predicted"/>
<accession>A0A4Z1GAA2</accession>
<dbReference type="Proteomes" id="UP000297910">
    <property type="component" value="Unassembled WGS sequence"/>
</dbReference>
<evidence type="ECO:0000313" key="3">
    <source>
        <dbReference type="Proteomes" id="UP000297910"/>
    </source>
</evidence>
<dbReference type="EMBL" id="PQXI01000002">
    <property type="protein sequence ID" value="TGO31081.1"/>
    <property type="molecule type" value="Genomic_DNA"/>
</dbReference>
<gene>
    <name evidence="2" type="ORF">BPAE_0002g01770</name>
</gene>
<keyword evidence="3" id="KW-1185">Reference proteome</keyword>
<organism evidence="2 3">
    <name type="scientific">Botrytis paeoniae</name>
    <dbReference type="NCBI Taxonomy" id="278948"/>
    <lineage>
        <taxon>Eukaryota</taxon>
        <taxon>Fungi</taxon>
        <taxon>Dikarya</taxon>
        <taxon>Ascomycota</taxon>
        <taxon>Pezizomycotina</taxon>
        <taxon>Leotiomycetes</taxon>
        <taxon>Helotiales</taxon>
        <taxon>Sclerotiniaceae</taxon>
        <taxon>Botrytis</taxon>
    </lineage>
</organism>
<evidence type="ECO:0000313" key="2">
    <source>
        <dbReference type="EMBL" id="TGO31081.1"/>
    </source>
</evidence>
<dbReference type="AlphaFoldDB" id="A0A4Z1GAA2"/>